<accession>A0A918WK98</accession>
<feature type="domain" description="ATP-grasp" evidence="1">
    <location>
        <begin position="140"/>
        <end position="288"/>
    </location>
</feature>
<dbReference type="Pfam" id="PF14243">
    <property type="entry name" value="R2K_3"/>
    <property type="match status" value="1"/>
</dbReference>
<reference evidence="2" key="2">
    <citation type="submission" date="2020-09" db="EMBL/GenBank/DDBJ databases">
        <authorList>
            <person name="Sun Q."/>
            <person name="Kim S."/>
        </authorList>
    </citation>
    <scope>NUCLEOTIDE SEQUENCE</scope>
    <source>
        <strain evidence="2">KCTC 12988</strain>
    </source>
</reference>
<organism evidence="2 3">
    <name type="scientific">Roseibacillus persicicus</name>
    <dbReference type="NCBI Taxonomy" id="454148"/>
    <lineage>
        <taxon>Bacteria</taxon>
        <taxon>Pseudomonadati</taxon>
        <taxon>Verrucomicrobiota</taxon>
        <taxon>Verrucomicrobiia</taxon>
        <taxon>Verrucomicrobiales</taxon>
        <taxon>Verrucomicrobiaceae</taxon>
        <taxon>Roseibacillus</taxon>
    </lineage>
</organism>
<dbReference type="EMBL" id="BMXI01000008">
    <property type="protein sequence ID" value="GHC54038.1"/>
    <property type="molecule type" value="Genomic_DNA"/>
</dbReference>
<dbReference type="InterPro" id="IPR025643">
    <property type="entry name" value="R2K_3"/>
</dbReference>
<dbReference type="AlphaFoldDB" id="A0A918WK98"/>
<dbReference type="RefSeq" id="WP_189569852.1">
    <property type="nucleotide sequence ID" value="NZ_BMXI01000008.1"/>
</dbReference>
<sequence>MSAPIVLFPHQPFSSGVPDSEFASEYEAARWLGFSIGFYSHEDVEAGSLTEALTGLPPGKGQLLILRGWMLAGESYALLYAALLAKGYSPAVEPVAYEEAHYLPLAYRHLVGETSRSAWIEGENPEEAWELYQGFRTEDAIIKDWVKSAKAKWKDACYLPAHTERERFLEMFSIFRRERGKLFNRGVVIREFLPIVERGSDVGGLPVIEEVRLFFWQGKVVVPPQGRSPNPMDERERWEEIARRFQSRFITMDVVYLTDGTWKIVEVGDAGVSGLPITLDAGRFFAALWNHLQEDASGSIVAG</sequence>
<name>A0A918WK98_9BACT</name>
<dbReference type="Proteomes" id="UP000644507">
    <property type="component" value="Unassembled WGS sequence"/>
</dbReference>
<reference evidence="2" key="1">
    <citation type="journal article" date="2014" name="Int. J. Syst. Evol. Microbiol.">
        <title>Complete genome sequence of Corynebacterium casei LMG S-19264T (=DSM 44701T), isolated from a smear-ripened cheese.</title>
        <authorList>
            <consortium name="US DOE Joint Genome Institute (JGI-PGF)"/>
            <person name="Walter F."/>
            <person name="Albersmeier A."/>
            <person name="Kalinowski J."/>
            <person name="Ruckert C."/>
        </authorList>
    </citation>
    <scope>NUCLEOTIDE SEQUENCE</scope>
    <source>
        <strain evidence="2">KCTC 12988</strain>
    </source>
</reference>
<evidence type="ECO:0000313" key="3">
    <source>
        <dbReference type="Proteomes" id="UP000644507"/>
    </source>
</evidence>
<proteinExistence type="predicted"/>
<gene>
    <name evidence="2" type="ORF">GCM10007100_20440</name>
</gene>
<comment type="caution">
    <text evidence="2">The sequence shown here is derived from an EMBL/GenBank/DDBJ whole genome shotgun (WGS) entry which is preliminary data.</text>
</comment>
<protein>
    <recommendedName>
        <fullName evidence="1">ATP-grasp domain-containing protein</fullName>
    </recommendedName>
</protein>
<keyword evidence="3" id="KW-1185">Reference proteome</keyword>
<evidence type="ECO:0000313" key="2">
    <source>
        <dbReference type="EMBL" id="GHC54038.1"/>
    </source>
</evidence>
<evidence type="ECO:0000259" key="1">
    <source>
        <dbReference type="Pfam" id="PF14243"/>
    </source>
</evidence>